<evidence type="ECO:0000313" key="2">
    <source>
        <dbReference type="Proteomes" id="UP001239111"/>
    </source>
</evidence>
<sequence>MLSLRDLAFETLEVAEKKLPEGMGLAVEKLRVGAIYNALNHSNSQKCIVCNATIGQFNDIDFILRKTMNEGNIRCGFTILHARIRFMELALNIAERLVLPKPTWRVPQALKYITKGQAKEIQKDLKSSLRITVNKPKQGFGNTNSGNTARIFFDHVDVVAELTGVNENFLRRLRTTLGVINCGLDVNVDAFRSYYLETAREYVRLYPFYKMPSTMHLILMHGHDLVKRMHPAVGLCSEEPIESSHKVFKSFREYRARKCSRTLTNRDVFQRLLLHSDPYITLSGDEKNREKRELTDEMESLVILQPNGTEADCYDKFVLEMHPSIVHQYDINALNEGDDNVDPGETSGNSDDDDDEDDSDLSDDSDDSSSISSEGE</sequence>
<reference evidence="1" key="1">
    <citation type="submission" date="2023-04" db="EMBL/GenBank/DDBJ databases">
        <title>A chromosome-level genome assembly of the parasitoid wasp Eretmocerus hayati.</title>
        <authorList>
            <person name="Zhong Y."/>
            <person name="Liu S."/>
            <person name="Liu Y."/>
        </authorList>
    </citation>
    <scope>NUCLEOTIDE SEQUENCE</scope>
    <source>
        <strain evidence="1">ZJU_SS_LIU_2023</strain>
    </source>
</reference>
<organism evidence="1 2">
    <name type="scientific">Eretmocerus hayati</name>
    <dbReference type="NCBI Taxonomy" id="131215"/>
    <lineage>
        <taxon>Eukaryota</taxon>
        <taxon>Metazoa</taxon>
        <taxon>Ecdysozoa</taxon>
        <taxon>Arthropoda</taxon>
        <taxon>Hexapoda</taxon>
        <taxon>Insecta</taxon>
        <taxon>Pterygota</taxon>
        <taxon>Neoptera</taxon>
        <taxon>Endopterygota</taxon>
        <taxon>Hymenoptera</taxon>
        <taxon>Apocrita</taxon>
        <taxon>Proctotrupomorpha</taxon>
        <taxon>Chalcidoidea</taxon>
        <taxon>Aphelinidae</taxon>
        <taxon>Aphelininae</taxon>
        <taxon>Eretmocerus</taxon>
    </lineage>
</organism>
<gene>
    <name evidence="1" type="ORF">QAD02_021811</name>
</gene>
<comment type="caution">
    <text evidence="1">The sequence shown here is derived from an EMBL/GenBank/DDBJ whole genome shotgun (WGS) entry which is preliminary data.</text>
</comment>
<accession>A0ACC2PR92</accession>
<proteinExistence type="predicted"/>
<protein>
    <submittedName>
        <fullName evidence="1">Uncharacterized protein</fullName>
    </submittedName>
</protein>
<keyword evidence="2" id="KW-1185">Reference proteome</keyword>
<dbReference type="EMBL" id="CM056741">
    <property type="protein sequence ID" value="KAJ8686018.1"/>
    <property type="molecule type" value="Genomic_DNA"/>
</dbReference>
<dbReference type="Proteomes" id="UP001239111">
    <property type="component" value="Chromosome 1"/>
</dbReference>
<evidence type="ECO:0000313" key="1">
    <source>
        <dbReference type="EMBL" id="KAJ8686018.1"/>
    </source>
</evidence>
<name>A0ACC2PR92_9HYME</name>